<dbReference type="PATRIC" id="fig|861299.3.peg.4358"/>
<dbReference type="NCBIfam" id="NF004526">
    <property type="entry name" value="PRK05872.1"/>
    <property type="match status" value="1"/>
</dbReference>
<dbReference type="PROSITE" id="PS00061">
    <property type="entry name" value="ADH_SHORT"/>
    <property type="match status" value="1"/>
</dbReference>
<accession>W0RM55</accession>
<keyword evidence="6" id="KW-1185">Reference proteome</keyword>
<dbReference type="InterPro" id="IPR020904">
    <property type="entry name" value="Sc_DH/Rdtase_CS"/>
</dbReference>
<dbReference type="InParanoid" id="W0RM55"/>
<dbReference type="PRINTS" id="PR00081">
    <property type="entry name" value="GDHRDH"/>
</dbReference>
<gene>
    <name evidence="5" type="ORF">J421_4299</name>
</gene>
<dbReference type="RefSeq" id="WP_025413270.1">
    <property type="nucleotide sequence ID" value="NZ_CP007128.1"/>
</dbReference>
<dbReference type="eggNOG" id="COG4221">
    <property type="taxonomic scope" value="Bacteria"/>
</dbReference>
<dbReference type="SMART" id="SM00822">
    <property type="entry name" value="PKS_KR"/>
    <property type="match status" value="1"/>
</dbReference>
<dbReference type="Gene3D" id="3.40.50.720">
    <property type="entry name" value="NAD(P)-binding Rossmann-like Domain"/>
    <property type="match status" value="1"/>
</dbReference>
<dbReference type="SUPFAM" id="SSF51735">
    <property type="entry name" value="NAD(P)-binding Rossmann-fold domains"/>
    <property type="match status" value="1"/>
</dbReference>
<dbReference type="PRINTS" id="PR00080">
    <property type="entry name" value="SDRFAMILY"/>
</dbReference>
<dbReference type="InterPro" id="IPR036291">
    <property type="entry name" value="NAD(P)-bd_dom_sf"/>
</dbReference>
<reference evidence="5 6" key="1">
    <citation type="journal article" date="2014" name="Genome Announc.">
        <title>Genome Sequence and Methylome of Soil Bacterium Gemmatirosa kalamazoonensis KBS708T, a Member of the Rarely Cultivated Gemmatimonadetes Phylum.</title>
        <authorList>
            <person name="Debruyn J.M."/>
            <person name="Radosevich M."/>
            <person name="Wommack K.E."/>
            <person name="Polson S.W."/>
            <person name="Hauser L.J."/>
            <person name="Fawaz M.N."/>
            <person name="Korlach J."/>
            <person name="Tsai Y.C."/>
        </authorList>
    </citation>
    <scope>NUCLEOTIDE SEQUENCE [LARGE SCALE GENOMIC DNA]</scope>
    <source>
        <strain evidence="5 6">KBS708</strain>
    </source>
</reference>
<sequence>MHDDLSGRTGLITGAARGIGAETARQLAARGARLALVGLEPERLAALAESLGTGHTWAECDVTDQAALERAVESSVAALGGLDVVFANAGIAARTPVGKEPVEALARTIEVNLVGVVRTVCATLPHVTARRGYYLLMSSAAAIAPLPGMAAYAASKAGVEHFANAFRLEVAHRGVAVGVAHPCWIDTDLVRDARADLASFDATLKTLPGPFGTVTPVAECAAALVDAIVRRRRKVFVPRSLAPFAAFRQALASPLAERISARIARRMMPTLERESAAVGSAFGEHSVERGRL</sequence>
<protein>
    <submittedName>
        <fullName evidence="5">Short-chain dehydrogenase/reductase SDR</fullName>
    </submittedName>
</protein>
<keyword evidence="2" id="KW-0560">Oxidoreductase</keyword>
<proteinExistence type="inferred from homology"/>
<evidence type="ECO:0000256" key="2">
    <source>
        <dbReference type="ARBA" id="ARBA00023002"/>
    </source>
</evidence>
<dbReference type="PANTHER" id="PTHR44196:SF1">
    <property type="entry name" value="DEHYDROGENASE_REDUCTASE SDR FAMILY MEMBER 7B"/>
    <property type="match status" value="1"/>
</dbReference>
<dbReference type="OrthoDB" id="3743899at2"/>
<dbReference type="Proteomes" id="UP000019151">
    <property type="component" value="Chromosome"/>
</dbReference>
<evidence type="ECO:0000313" key="5">
    <source>
        <dbReference type="EMBL" id="AHG91836.1"/>
    </source>
</evidence>
<dbReference type="EMBL" id="CP007128">
    <property type="protein sequence ID" value="AHG91836.1"/>
    <property type="molecule type" value="Genomic_DNA"/>
</dbReference>
<dbReference type="HOGENOM" id="CLU_010194_2_1_0"/>
<dbReference type="CDD" id="cd05233">
    <property type="entry name" value="SDR_c"/>
    <property type="match status" value="1"/>
</dbReference>
<name>W0RM55_9BACT</name>
<dbReference type="PANTHER" id="PTHR44196">
    <property type="entry name" value="DEHYDROGENASE/REDUCTASE SDR FAMILY MEMBER 7B"/>
    <property type="match status" value="1"/>
</dbReference>
<feature type="domain" description="Ketoreductase" evidence="4">
    <location>
        <begin position="8"/>
        <end position="187"/>
    </location>
</feature>
<dbReference type="Pfam" id="PF00106">
    <property type="entry name" value="adh_short"/>
    <property type="match status" value="1"/>
</dbReference>
<dbReference type="KEGG" id="gba:J421_4299"/>
<dbReference type="GO" id="GO:0016020">
    <property type="term" value="C:membrane"/>
    <property type="evidence" value="ECO:0007669"/>
    <property type="project" value="TreeGrafter"/>
</dbReference>
<dbReference type="STRING" id="861299.J421_4299"/>
<evidence type="ECO:0000259" key="4">
    <source>
        <dbReference type="SMART" id="SM00822"/>
    </source>
</evidence>
<dbReference type="InterPro" id="IPR002347">
    <property type="entry name" value="SDR_fam"/>
</dbReference>
<organism evidence="5 6">
    <name type="scientific">Gemmatirosa kalamazoonensis</name>
    <dbReference type="NCBI Taxonomy" id="861299"/>
    <lineage>
        <taxon>Bacteria</taxon>
        <taxon>Pseudomonadati</taxon>
        <taxon>Gemmatimonadota</taxon>
        <taxon>Gemmatimonadia</taxon>
        <taxon>Gemmatimonadales</taxon>
        <taxon>Gemmatimonadaceae</taxon>
        <taxon>Gemmatirosa</taxon>
    </lineage>
</organism>
<evidence type="ECO:0000313" key="6">
    <source>
        <dbReference type="Proteomes" id="UP000019151"/>
    </source>
</evidence>
<evidence type="ECO:0000256" key="3">
    <source>
        <dbReference type="RuleBase" id="RU000363"/>
    </source>
</evidence>
<dbReference type="InterPro" id="IPR057326">
    <property type="entry name" value="KR_dom"/>
</dbReference>
<dbReference type="AlphaFoldDB" id="W0RM55"/>
<comment type="similarity">
    <text evidence="1 3">Belongs to the short-chain dehydrogenases/reductases (SDR) family.</text>
</comment>
<dbReference type="GO" id="GO:0016491">
    <property type="term" value="F:oxidoreductase activity"/>
    <property type="evidence" value="ECO:0007669"/>
    <property type="project" value="UniProtKB-KW"/>
</dbReference>
<evidence type="ECO:0000256" key="1">
    <source>
        <dbReference type="ARBA" id="ARBA00006484"/>
    </source>
</evidence>